<evidence type="ECO:0000313" key="1">
    <source>
        <dbReference type="EMBL" id="KAK1790187.1"/>
    </source>
</evidence>
<protein>
    <submittedName>
        <fullName evidence="1">Uncharacterized protein</fullName>
    </submittedName>
</protein>
<accession>A0AAD9DSH9</accession>
<gene>
    <name evidence="1" type="ORF">P4O66_014105</name>
</gene>
<keyword evidence="2" id="KW-1185">Reference proteome</keyword>
<dbReference type="Proteomes" id="UP001239994">
    <property type="component" value="Unassembled WGS sequence"/>
</dbReference>
<organism evidence="1 2">
    <name type="scientific">Electrophorus voltai</name>
    <dbReference type="NCBI Taxonomy" id="2609070"/>
    <lineage>
        <taxon>Eukaryota</taxon>
        <taxon>Metazoa</taxon>
        <taxon>Chordata</taxon>
        <taxon>Craniata</taxon>
        <taxon>Vertebrata</taxon>
        <taxon>Euteleostomi</taxon>
        <taxon>Actinopterygii</taxon>
        <taxon>Neopterygii</taxon>
        <taxon>Teleostei</taxon>
        <taxon>Ostariophysi</taxon>
        <taxon>Gymnotiformes</taxon>
        <taxon>Gymnotoidei</taxon>
        <taxon>Gymnotidae</taxon>
        <taxon>Electrophorus</taxon>
    </lineage>
</organism>
<proteinExistence type="predicted"/>
<dbReference type="EMBL" id="JAROKS010000021">
    <property type="protein sequence ID" value="KAK1790187.1"/>
    <property type="molecule type" value="Genomic_DNA"/>
</dbReference>
<dbReference type="AlphaFoldDB" id="A0AAD9DSH9"/>
<comment type="caution">
    <text evidence="1">The sequence shown here is derived from an EMBL/GenBank/DDBJ whole genome shotgun (WGS) entry which is preliminary data.</text>
</comment>
<reference evidence="1" key="1">
    <citation type="submission" date="2023-03" db="EMBL/GenBank/DDBJ databases">
        <title>Electrophorus voltai genome.</title>
        <authorList>
            <person name="Bian C."/>
        </authorList>
    </citation>
    <scope>NUCLEOTIDE SEQUENCE</scope>
    <source>
        <strain evidence="1">CB-2022</strain>
        <tissue evidence="1">Muscle</tissue>
    </source>
</reference>
<evidence type="ECO:0000313" key="2">
    <source>
        <dbReference type="Proteomes" id="UP001239994"/>
    </source>
</evidence>
<sequence>MFKEAATDGGTVNLEEYTASVTGYISKCIDVTVSKTITTHPNQKQWMTAEVRMLLKTCDSEQVTGSQENKSQTVICPDRHLQYLSCTVVPTCFKTTTIPKPKRPTVSFLNNYRPITLTSIMKCFESLIMTHQGPACPFSGPPAVHVPPQPLYR</sequence>
<name>A0AAD9DSH9_9TELE</name>